<protein>
    <recommendedName>
        <fullName evidence="4">PNPLA domain-containing protein</fullName>
    </recommendedName>
</protein>
<feature type="active site" description="Nucleophile" evidence="2">
    <location>
        <position position="114"/>
    </location>
</feature>
<feature type="short sequence motif" description="GXSXG" evidence="2">
    <location>
        <begin position="112"/>
        <end position="116"/>
    </location>
</feature>
<dbReference type="Pfam" id="PF01734">
    <property type="entry name" value="Patatin"/>
    <property type="match status" value="1"/>
</dbReference>
<reference evidence="5 6" key="1">
    <citation type="submission" date="2019-01" db="EMBL/GenBank/DDBJ databases">
        <title>A draft genome assembly of the solar-powered sea slug Elysia chlorotica.</title>
        <authorList>
            <person name="Cai H."/>
            <person name="Li Q."/>
            <person name="Fang X."/>
            <person name="Li J."/>
            <person name="Curtis N.E."/>
            <person name="Altenburger A."/>
            <person name="Shibata T."/>
            <person name="Feng M."/>
            <person name="Maeda T."/>
            <person name="Schwartz J.A."/>
            <person name="Shigenobu S."/>
            <person name="Lundholm N."/>
            <person name="Nishiyama T."/>
            <person name="Yang H."/>
            <person name="Hasebe M."/>
            <person name="Li S."/>
            <person name="Pierce S.K."/>
            <person name="Wang J."/>
        </authorList>
    </citation>
    <scope>NUCLEOTIDE SEQUENCE [LARGE SCALE GENOMIC DNA]</scope>
    <source>
        <strain evidence="5">EC2010</strain>
        <tissue evidence="5">Whole organism of an adult</tissue>
    </source>
</reference>
<dbReference type="GO" id="GO:0055088">
    <property type="term" value="P:lipid homeostasis"/>
    <property type="evidence" value="ECO:0007669"/>
    <property type="project" value="TreeGrafter"/>
</dbReference>
<evidence type="ECO:0000256" key="3">
    <source>
        <dbReference type="SAM" id="MobiDB-lite"/>
    </source>
</evidence>
<keyword evidence="6" id="KW-1185">Reference proteome</keyword>
<dbReference type="PANTHER" id="PTHR12406">
    <property type="entry name" value="CALCIUM-INDEPENDENT PHOSPHOLIPASE A2 IPLA2 -RELATED"/>
    <property type="match status" value="1"/>
</dbReference>
<dbReference type="GO" id="GO:0005737">
    <property type="term" value="C:cytoplasm"/>
    <property type="evidence" value="ECO:0007669"/>
    <property type="project" value="TreeGrafter"/>
</dbReference>
<feature type="short sequence motif" description="GXGXXG" evidence="2">
    <location>
        <begin position="81"/>
        <end position="86"/>
    </location>
</feature>
<dbReference type="Gene3D" id="3.40.1090.10">
    <property type="entry name" value="Cytosolic phospholipase A2 catalytic domain"/>
    <property type="match status" value="1"/>
</dbReference>
<dbReference type="PROSITE" id="PS51635">
    <property type="entry name" value="PNPLA"/>
    <property type="match status" value="1"/>
</dbReference>
<evidence type="ECO:0000259" key="4">
    <source>
        <dbReference type="PROSITE" id="PS51635"/>
    </source>
</evidence>
<feature type="active site" description="Proton acceptor" evidence="2">
    <location>
        <position position="274"/>
    </location>
</feature>
<dbReference type="InterPro" id="IPR002641">
    <property type="entry name" value="PNPLA_dom"/>
</dbReference>
<evidence type="ECO:0000313" key="5">
    <source>
        <dbReference type="EMBL" id="RUS71240.1"/>
    </source>
</evidence>
<evidence type="ECO:0000313" key="6">
    <source>
        <dbReference type="Proteomes" id="UP000271974"/>
    </source>
</evidence>
<dbReference type="GO" id="GO:0016020">
    <property type="term" value="C:membrane"/>
    <property type="evidence" value="ECO:0007669"/>
    <property type="project" value="TreeGrafter"/>
</dbReference>
<dbReference type="GO" id="GO:0019433">
    <property type="term" value="P:triglyceride catabolic process"/>
    <property type="evidence" value="ECO:0007669"/>
    <property type="project" value="TreeGrafter"/>
</dbReference>
<dbReference type="EMBL" id="RQTK01001249">
    <property type="protein sequence ID" value="RUS71240.1"/>
    <property type="molecule type" value="Genomic_DNA"/>
</dbReference>
<evidence type="ECO:0000256" key="2">
    <source>
        <dbReference type="PROSITE-ProRule" id="PRU01161"/>
    </source>
</evidence>
<feature type="compositionally biased region" description="Polar residues" evidence="3">
    <location>
        <begin position="10"/>
        <end position="34"/>
    </location>
</feature>
<feature type="compositionally biased region" description="Low complexity" evidence="3">
    <location>
        <begin position="202"/>
        <end position="219"/>
    </location>
</feature>
<dbReference type="GO" id="GO:0005811">
    <property type="term" value="C:lipid droplet"/>
    <property type="evidence" value="ECO:0007669"/>
    <property type="project" value="TreeGrafter"/>
</dbReference>
<feature type="domain" description="PNPLA" evidence="4">
    <location>
        <begin position="77"/>
        <end position="288"/>
    </location>
</feature>
<keyword evidence="2" id="KW-0442">Lipid degradation</keyword>
<dbReference type="AlphaFoldDB" id="A0A3S0Z5N9"/>
<gene>
    <name evidence="5" type="ORF">EGW08_021005</name>
</gene>
<comment type="caution">
    <text evidence="2">Lacks conserved residue(s) required for the propagation of feature annotation.</text>
</comment>
<dbReference type="GO" id="GO:0004806">
    <property type="term" value="F:triacylglycerol lipase activity"/>
    <property type="evidence" value="ECO:0007669"/>
    <property type="project" value="TreeGrafter"/>
</dbReference>
<dbReference type="InterPro" id="IPR016035">
    <property type="entry name" value="Acyl_Trfase/lysoPLipase"/>
</dbReference>
<proteinExistence type="predicted"/>
<dbReference type="Proteomes" id="UP000271974">
    <property type="component" value="Unassembled WGS sequence"/>
</dbReference>
<dbReference type="SUPFAM" id="SSF52151">
    <property type="entry name" value="FabD/lysophospholipase-like"/>
    <property type="match status" value="1"/>
</dbReference>
<sequence>MHSASRTDLDSNFQHTASSSDPNRPPQINRSQSYPGFDAAHKAHNVHYFDPTADTNVINDAEDFEYKPTDLSGPLHLSFCGCGFVGMYHLGVVSCLLAHGDSFLERVEKVAGSSAGALMAAVMLCAPDRIEEVAEQLQSLARELRSRPLGALTPGYSFARALRLLLDDVLPEDAHVQVSGKLHVSLTAAGGQGSDKAKKKTNNNSNNNSNNSNSSSSNNELMTDFETREELVEALVASSYIPLYAGLKMPVIRGKYNNCMITHLPVSLFCLYIDHIITVTHFASSQVSVRNVKKGAHVFFPPKRHVLQEYFNLGRFDASRFLIREGLYSIKLIHCAEKAVYVSSV</sequence>
<organism evidence="5 6">
    <name type="scientific">Elysia chlorotica</name>
    <name type="common">Eastern emerald elysia</name>
    <name type="synonym">Sea slug</name>
    <dbReference type="NCBI Taxonomy" id="188477"/>
    <lineage>
        <taxon>Eukaryota</taxon>
        <taxon>Metazoa</taxon>
        <taxon>Spiralia</taxon>
        <taxon>Lophotrochozoa</taxon>
        <taxon>Mollusca</taxon>
        <taxon>Gastropoda</taxon>
        <taxon>Heterobranchia</taxon>
        <taxon>Euthyneura</taxon>
        <taxon>Panpulmonata</taxon>
        <taxon>Sacoglossa</taxon>
        <taxon>Placobranchoidea</taxon>
        <taxon>Plakobranchidae</taxon>
        <taxon>Elysia</taxon>
    </lineage>
</organism>
<dbReference type="OrthoDB" id="197155at2759"/>
<dbReference type="PANTHER" id="PTHR12406:SF7">
    <property type="entry name" value="PATATIN-LIKE PHOSPHOLIPASE DOMAIN-CONTAINING PROTEIN 4"/>
    <property type="match status" value="1"/>
</dbReference>
<dbReference type="STRING" id="188477.A0A3S0Z5N9"/>
<comment type="caution">
    <text evidence="5">The sequence shown here is derived from an EMBL/GenBank/DDBJ whole genome shotgun (WGS) entry which is preliminary data.</text>
</comment>
<dbReference type="InterPro" id="IPR033562">
    <property type="entry name" value="PLPL"/>
</dbReference>
<accession>A0A3S0Z5N9</accession>
<keyword evidence="2" id="KW-0378">Hydrolase</keyword>
<evidence type="ECO:0000256" key="1">
    <source>
        <dbReference type="ARBA" id="ARBA00023098"/>
    </source>
</evidence>
<keyword evidence="1 2" id="KW-0443">Lipid metabolism</keyword>
<name>A0A3S0Z5N9_ELYCH</name>
<feature type="region of interest" description="Disordered" evidence="3">
    <location>
        <begin position="1"/>
        <end position="35"/>
    </location>
</feature>
<feature type="region of interest" description="Disordered" evidence="3">
    <location>
        <begin position="189"/>
        <end position="220"/>
    </location>
</feature>